<dbReference type="GO" id="GO:0005634">
    <property type="term" value="C:nucleus"/>
    <property type="evidence" value="ECO:0007669"/>
    <property type="project" value="UniProtKB-SubCell"/>
</dbReference>
<comment type="caution">
    <text evidence="9">The sequence shown here is derived from an EMBL/GenBank/DDBJ whole genome shotgun (WGS) entry which is preliminary data.</text>
</comment>
<evidence type="ECO:0000256" key="7">
    <source>
        <dbReference type="SAM" id="MobiDB-lite"/>
    </source>
</evidence>
<dbReference type="GO" id="GO:0003700">
    <property type="term" value="F:DNA-binding transcription factor activity"/>
    <property type="evidence" value="ECO:0007669"/>
    <property type="project" value="InterPro"/>
</dbReference>
<reference evidence="9 10" key="1">
    <citation type="submission" date="2024-01" db="EMBL/GenBank/DDBJ databases">
        <title>Genome assemblies of Stephania.</title>
        <authorList>
            <person name="Yang L."/>
        </authorList>
    </citation>
    <scope>NUCLEOTIDE SEQUENCE [LARGE SCALE GENOMIC DNA]</scope>
    <source>
        <strain evidence="9">YNDBR</strain>
        <tissue evidence="9">Leaf</tissue>
    </source>
</reference>
<keyword evidence="5" id="KW-0539">Nucleus</keyword>
<dbReference type="Gene3D" id="1.20.5.170">
    <property type="match status" value="1"/>
</dbReference>
<dbReference type="SUPFAM" id="SSF57959">
    <property type="entry name" value="Leucine zipper domain"/>
    <property type="match status" value="1"/>
</dbReference>
<dbReference type="Pfam" id="PF12498">
    <property type="entry name" value="bZIP_C"/>
    <property type="match status" value="1"/>
</dbReference>
<dbReference type="EMBL" id="JBBNAF010000011">
    <property type="protein sequence ID" value="KAK9097715.1"/>
    <property type="molecule type" value="Genomic_DNA"/>
</dbReference>
<evidence type="ECO:0000313" key="9">
    <source>
        <dbReference type="EMBL" id="KAK9097715.1"/>
    </source>
</evidence>
<dbReference type="FunFam" id="1.20.5.170:FF:000020">
    <property type="entry name" value="BZIP transcription factor"/>
    <property type="match status" value="1"/>
</dbReference>
<evidence type="ECO:0000313" key="10">
    <source>
        <dbReference type="Proteomes" id="UP001420932"/>
    </source>
</evidence>
<feature type="compositionally biased region" description="Polar residues" evidence="7">
    <location>
        <begin position="108"/>
        <end position="117"/>
    </location>
</feature>
<dbReference type="PROSITE" id="PS50217">
    <property type="entry name" value="BZIP"/>
    <property type="match status" value="1"/>
</dbReference>
<feature type="coiled-coil region" evidence="6">
    <location>
        <begin position="171"/>
        <end position="226"/>
    </location>
</feature>
<dbReference type="InterPro" id="IPR020983">
    <property type="entry name" value="Basic_leucine-zipper_C"/>
</dbReference>
<protein>
    <recommendedName>
        <fullName evidence="8">BZIP domain-containing protein</fullName>
    </recommendedName>
</protein>
<dbReference type="PROSITE" id="PS00036">
    <property type="entry name" value="BZIP_BASIC"/>
    <property type="match status" value="1"/>
</dbReference>
<evidence type="ECO:0000256" key="4">
    <source>
        <dbReference type="ARBA" id="ARBA00023163"/>
    </source>
</evidence>
<gene>
    <name evidence="9" type="ORF">Syun_024760</name>
</gene>
<evidence type="ECO:0000256" key="6">
    <source>
        <dbReference type="SAM" id="Coils"/>
    </source>
</evidence>
<dbReference type="PANTHER" id="PTHR47693:SF1">
    <property type="entry name" value="BZIP TRANSCRIPTION FACTOR RISBZ3"/>
    <property type="match status" value="1"/>
</dbReference>
<dbReference type="SMART" id="SM00338">
    <property type="entry name" value="BRLZ"/>
    <property type="match status" value="1"/>
</dbReference>
<feature type="domain" description="BZIP" evidence="8">
    <location>
        <begin position="146"/>
        <end position="201"/>
    </location>
</feature>
<dbReference type="InterPro" id="IPR046347">
    <property type="entry name" value="bZIP_sf"/>
</dbReference>
<name>A0AAP0ESX9_9MAGN</name>
<dbReference type="Pfam" id="PF00170">
    <property type="entry name" value="bZIP_1"/>
    <property type="match status" value="1"/>
</dbReference>
<sequence length="341" mass="37984">MKRSASELDFEALLKSTTRAAGASESSSRNDAMMEKDWQRSGEIRAYDGNNGFDLRFSFGPNYHHHHQLRRVAAAESSSETFKRFCDIGLAVIDMRWSPTSALEPKTNESNQGGRANSSSSREQSDDDDDAEIDGGSCGQSTDPVDVKRIRRMVSNRESARRSRRRKQAHLVDLEFQVDQLRGENASLYKQYADANSQLNEAGTDNRVLKSNVEALRMKVKLAEDMVARGSVTCSLNHLLQCYSTSNLASQPQNSPDLFSPSDVTQTWETRGGNEASFDIGISESGQVLDLGLEDVSTGNGGMKQHRMNRNTLPMQRIPSLEHLQNRITNEAASCLSEIWR</sequence>
<dbReference type="PANTHER" id="PTHR47693">
    <property type="entry name" value="BZIP TRANSCRIPTION FACTOR RISBZ3-RELATED"/>
    <property type="match status" value="1"/>
</dbReference>
<keyword evidence="3" id="KW-0238">DNA-binding</keyword>
<accession>A0AAP0ESX9</accession>
<evidence type="ECO:0000256" key="3">
    <source>
        <dbReference type="ARBA" id="ARBA00023125"/>
    </source>
</evidence>
<dbReference type="GO" id="GO:0003677">
    <property type="term" value="F:DNA binding"/>
    <property type="evidence" value="ECO:0007669"/>
    <property type="project" value="UniProtKB-KW"/>
</dbReference>
<dbReference type="InterPro" id="IPR044168">
    <property type="entry name" value="RISBZ3/4/5"/>
</dbReference>
<evidence type="ECO:0000256" key="5">
    <source>
        <dbReference type="ARBA" id="ARBA00023242"/>
    </source>
</evidence>
<dbReference type="AlphaFoldDB" id="A0AAP0ESX9"/>
<organism evidence="9 10">
    <name type="scientific">Stephania yunnanensis</name>
    <dbReference type="NCBI Taxonomy" id="152371"/>
    <lineage>
        <taxon>Eukaryota</taxon>
        <taxon>Viridiplantae</taxon>
        <taxon>Streptophyta</taxon>
        <taxon>Embryophyta</taxon>
        <taxon>Tracheophyta</taxon>
        <taxon>Spermatophyta</taxon>
        <taxon>Magnoliopsida</taxon>
        <taxon>Ranunculales</taxon>
        <taxon>Menispermaceae</taxon>
        <taxon>Menispermoideae</taxon>
        <taxon>Cissampelideae</taxon>
        <taxon>Stephania</taxon>
    </lineage>
</organism>
<keyword evidence="10" id="KW-1185">Reference proteome</keyword>
<evidence type="ECO:0000256" key="1">
    <source>
        <dbReference type="ARBA" id="ARBA00004123"/>
    </source>
</evidence>
<dbReference type="InterPro" id="IPR004827">
    <property type="entry name" value="bZIP"/>
</dbReference>
<evidence type="ECO:0000256" key="2">
    <source>
        <dbReference type="ARBA" id="ARBA00023015"/>
    </source>
</evidence>
<comment type="subcellular location">
    <subcellularLocation>
        <location evidence="1">Nucleus</location>
    </subcellularLocation>
</comment>
<feature type="region of interest" description="Disordered" evidence="7">
    <location>
        <begin position="101"/>
        <end position="168"/>
    </location>
</feature>
<keyword evidence="6" id="KW-0175">Coiled coil</keyword>
<evidence type="ECO:0000259" key="8">
    <source>
        <dbReference type="PROSITE" id="PS50217"/>
    </source>
</evidence>
<proteinExistence type="predicted"/>
<keyword evidence="4" id="KW-0804">Transcription</keyword>
<dbReference type="Proteomes" id="UP001420932">
    <property type="component" value="Unassembled WGS sequence"/>
</dbReference>
<keyword evidence="2" id="KW-0805">Transcription regulation</keyword>